<dbReference type="Proteomes" id="UP000828390">
    <property type="component" value="Unassembled WGS sequence"/>
</dbReference>
<evidence type="ECO:0000259" key="2">
    <source>
        <dbReference type="Pfam" id="PF16187"/>
    </source>
</evidence>
<dbReference type="InterPro" id="IPR011249">
    <property type="entry name" value="Metalloenz_LuxS/M16"/>
</dbReference>
<dbReference type="GO" id="GO:0046872">
    <property type="term" value="F:metal ion binding"/>
    <property type="evidence" value="ECO:0007669"/>
    <property type="project" value="UniProtKB-KW"/>
</dbReference>
<keyword evidence="4" id="KW-1185">Reference proteome</keyword>
<evidence type="ECO:0000313" key="3">
    <source>
        <dbReference type="EMBL" id="KAH3809183.1"/>
    </source>
</evidence>
<dbReference type="Gene3D" id="3.30.830.10">
    <property type="entry name" value="Metalloenzyme, LuxS/M16 peptidase-like"/>
    <property type="match status" value="2"/>
</dbReference>
<dbReference type="Pfam" id="PF16187">
    <property type="entry name" value="Peptidase_M16_M"/>
    <property type="match status" value="1"/>
</dbReference>
<evidence type="ECO:0000256" key="1">
    <source>
        <dbReference type="ARBA" id="ARBA00022723"/>
    </source>
</evidence>
<dbReference type="InterPro" id="IPR032632">
    <property type="entry name" value="Peptidase_M16_M"/>
</dbReference>
<reference evidence="3" key="1">
    <citation type="journal article" date="2019" name="bioRxiv">
        <title>The Genome of the Zebra Mussel, Dreissena polymorpha: A Resource for Invasive Species Research.</title>
        <authorList>
            <person name="McCartney M.A."/>
            <person name="Auch B."/>
            <person name="Kono T."/>
            <person name="Mallez S."/>
            <person name="Zhang Y."/>
            <person name="Obille A."/>
            <person name="Becker A."/>
            <person name="Abrahante J.E."/>
            <person name="Garbe J."/>
            <person name="Badalamenti J.P."/>
            <person name="Herman A."/>
            <person name="Mangelson H."/>
            <person name="Liachko I."/>
            <person name="Sullivan S."/>
            <person name="Sone E.D."/>
            <person name="Koren S."/>
            <person name="Silverstein K.A.T."/>
            <person name="Beckman K.B."/>
            <person name="Gohl D.M."/>
        </authorList>
    </citation>
    <scope>NUCLEOTIDE SEQUENCE</scope>
    <source>
        <strain evidence="3">Duluth1</strain>
        <tissue evidence="3">Whole animal</tissue>
    </source>
</reference>
<dbReference type="PANTHER" id="PTHR43690:SF18">
    <property type="entry name" value="INSULIN-DEGRADING ENZYME-RELATED"/>
    <property type="match status" value="1"/>
</dbReference>
<dbReference type="AlphaFoldDB" id="A0A9D4G249"/>
<name>A0A9D4G249_DREPO</name>
<dbReference type="InterPro" id="IPR050626">
    <property type="entry name" value="Peptidase_M16"/>
</dbReference>
<reference evidence="3" key="2">
    <citation type="submission" date="2020-11" db="EMBL/GenBank/DDBJ databases">
        <authorList>
            <person name="McCartney M.A."/>
            <person name="Auch B."/>
            <person name="Kono T."/>
            <person name="Mallez S."/>
            <person name="Becker A."/>
            <person name="Gohl D.M."/>
            <person name="Silverstein K.A.T."/>
            <person name="Koren S."/>
            <person name="Bechman K.B."/>
            <person name="Herman A."/>
            <person name="Abrahante J.E."/>
            <person name="Garbe J."/>
        </authorList>
    </citation>
    <scope>NUCLEOTIDE SEQUENCE</scope>
    <source>
        <strain evidence="3">Duluth1</strain>
        <tissue evidence="3">Whole animal</tissue>
    </source>
</reference>
<evidence type="ECO:0000313" key="4">
    <source>
        <dbReference type="Proteomes" id="UP000828390"/>
    </source>
</evidence>
<dbReference type="SUPFAM" id="SSF63411">
    <property type="entry name" value="LuxS/MPP-like metallohydrolase"/>
    <property type="match status" value="2"/>
</dbReference>
<gene>
    <name evidence="3" type="ORF">DPMN_137544</name>
</gene>
<dbReference type="EMBL" id="JAIWYP010000006">
    <property type="protein sequence ID" value="KAH3809183.1"/>
    <property type="molecule type" value="Genomic_DNA"/>
</dbReference>
<protein>
    <recommendedName>
        <fullName evidence="2">Peptidase M16 middle/third domain-containing protein</fullName>
    </recommendedName>
</protein>
<keyword evidence="1" id="KW-0479">Metal-binding</keyword>
<sequence length="416" mass="47859">MKRAGPLEWFYREEQTVEENKFRWIEKGDPIDIVSKVADNMQLYPPQDFLTGNKLFFQYDPQVIIDCMEHLTVDNCNVTVLSSNFTESECSKTEYWFGTNYSMEDITMDMKRQWTGGISNGELYLPKPNSFISSDFDLKEVPPADLTQFPVLINSLSQAKLFYKKDTKFNVPKGYVKYHLKSPMVYESPKSLALFNLFVAILYQNISEPTYPALLAGYEITTTSDSTQTGLILAVDGFDNKLKEVLILVVDLLVHFSCTDDMFESIKAEQKKGYHNAIIKPDEVAKMLRWVLTEPHYITHIDRYQVIDSLTRADLMDFVDRYLRNLVIKSLIMGNYSKQEAIDIHNMVLSKLPQQNPLEETVFQTHDLVHKLPQSSHYCQVPSLNPEGTISCIVNYYHSRPGDLKKTCLNSLLQAS</sequence>
<feature type="domain" description="Peptidase M16 middle/third" evidence="2">
    <location>
        <begin position="22"/>
        <end position="305"/>
    </location>
</feature>
<proteinExistence type="predicted"/>
<dbReference type="PANTHER" id="PTHR43690">
    <property type="entry name" value="NARDILYSIN"/>
    <property type="match status" value="1"/>
</dbReference>
<accession>A0A9D4G249</accession>
<organism evidence="3 4">
    <name type="scientific">Dreissena polymorpha</name>
    <name type="common">Zebra mussel</name>
    <name type="synonym">Mytilus polymorpha</name>
    <dbReference type="NCBI Taxonomy" id="45954"/>
    <lineage>
        <taxon>Eukaryota</taxon>
        <taxon>Metazoa</taxon>
        <taxon>Spiralia</taxon>
        <taxon>Lophotrochozoa</taxon>
        <taxon>Mollusca</taxon>
        <taxon>Bivalvia</taxon>
        <taxon>Autobranchia</taxon>
        <taxon>Heteroconchia</taxon>
        <taxon>Euheterodonta</taxon>
        <taxon>Imparidentia</taxon>
        <taxon>Neoheterodontei</taxon>
        <taxon>Myida</taxon>
        <taxon>Dreissenoidea</taxon>
        <taxon>Dreissenidae</taxon>
        <taxon>Dreissena</taxon>
    </lineage>
</organism>
<comment type="caution">
    <text evidence="3">The sequence shown here is derived from an EMBL/GenBank/DDBJ whole genome shotgun (WGS) entry which is preliminary data.</text>
</comment>